<organism evidence="1 2">
    <name type="scientific">Actinacidiphila yanglinensis</name>
    <dbReference type="NCBI Taxonomy" id="310779"/>
    <lineage>
        <taxon>Bacteria</taxon>
        <taxon>Bacillati</taxon>
        <taxon>Actinomycetota</taxon>
        <taxon>Actinomycetes</taxon>
        <taxon>Kitasatosporales</taxon>
        <taxon>Streptomycetaceae</taxon>
        <taxon>Actinacidiphila</taxon>
    </lineage>
</organism>
<dbReference type="NCBIfam" id="TIGR04268">
    <property type="entry name" value="FxSxx-COOH"/>
    <property type="match status" value="1"/>
</dbReference>
<dbReference type="InterPro" id="IPR026334">
    <property type="entry name" value="FxSxx-COOH"/>
</dbReference>
<protein>
    <submittedName>
        <fullName evidence="1">FXSXX-COOH protein</fullName>
    </submittedName>
</protein>
<name>A0A1H5VHM3_9ACTN</name>
<sequence length="67" mass="7198">MEERPYGGAEAYIDPALAEAGIDLLGMDLESLRTVQHPVLSALVSDLRERVAAPGSEALWGFDNDTP</sequence>
<dbReference type="RefSeq" id="WP_160144979.1">
    <property type="nucleotide sequence ID" value="NZ_FNVU01000002.1"/>
</dbReference>
<keyword evidence="2" id="KW-1185">Reference proteome</keyword>
<dbReference type="Proteomes" id="UP000236754">
    <property type="component" value="Unassembled WGS sequence"/>
</dbReference>
<dbReference type="AlphaFoldDB" id="A0A1H5VHM3"/>
<dbReference type="OrthoDB" id="4295266at2"/>
<accession>A0A1H5VHM3</accession>
<proteinExistence type="predicted"/>
<reference evidence="1 2" key="1">
    <citation type="submission" date="2016-10" db="EMBL/GenBank/DDBJ databases">
        <authorList>
            <person name="de Groot N.N."/>
        </authorList>
    </citation>
    <scope>NUCLEOTIDE SEQUENCE [LARGE SCALE GENOMIC DNA]</scope>
    <source>
        <strain evidence="1 2">CGMCC 4.2023</strain>
    </source>
</reference>
<dbReference type="EMBL" id="FNVU01000002">
    <property type="protein sequence ID" value="SEF86812.1"/>
    <property type="molecule type" value="Genomic_DNA"/>
</dbReference>
<gene>
    <name evidence="1" type="ORF">SAMN05216223_102307</name>
</gene>
<evidence type="ECO:0000313" key="2">
    <source>
        <dbReference type="Proteomes" id="UP000236754"/>
    </source>
</evidence>
<evidence type="ECO:0000313" key="1">
    <source>
        <dbReference type="EMBL" id="SEF86812.1"/>
    </source>
</evidence>